<dbReference type="OrthoDB" id="5384040at2759"/>
<keyword evidence="3 6" id="KW-1133">Transmembrane helix</keyword>
<feature type="transmembrane region" description="Helical" evidence="6">
    <location>
        <begin position="37"/>
        <end position="57"/>
    </location>
</feature>
<keyword evidence="2 6" id="KW-0812">Transmembrane</keyword>
<sequence length="339" mass="37355">GSAWEAGPFVFRALGAYDQQNTAYATVAQQQLLLAPLWINAFAYMAAGRAAFCFAPAKRVLRLNAARVGSVFVWADVGSFVVQAVGGAMLSPGASVEAKRLGLRVYMAGVGVQQLFVCVFAVGVVQFHWVMSGVERRGWAEGEGMRVGKNDEDGRPRGGCSGWLYRNWRALVWALYTVLALITVRITFRLVEFARGITPANTILYNENYVLLLDALPMVLALLVLALVHPGAVLRGADSELPARRAWWRCCGGRRAGGRDETGAQRWGETGREEAGRWEAGWRNKEEHAQRQWENDAHGWAGQGVVLTDFSSGGKASGNEGREWRGERRRSSLWSPLER</sequence>
<feature type="compositionally biased region" description="Basic and acidic residues" evidence="5">
    <location>
        <begin position="320"/>
        <end position="330"/>
    </location>
</feature>
<feature type="transmembrane region" description="Helical" evidence="6">
    <location>
        <begin position="170"/>
        <end position="188"/>
    </location>
</feature>
<evidence type="ECO:0000256" key="2">
    <source>
        <dbReference type="ARBA" id="ARBA00022692"/>
    </source>
</evidence>
<evidence type="ECO:0008006" key="9">
    <source>
        <dbReference type="Google" id="ProtNLM"/>
    </source>
</evidence>
<dbReference type="Pfam" id="PF04479">
    <property type="entry name" value="RTA1"/>
    <property type="match status" value="1"/>
</dbReference>
<proteinExistence type="predicted"/>
<comment type="subcellular location">
    <subcellularLocation>
        <location evidence="1">Membrane</location>
        <topology evidence="1">Multi-pass membrane protein</topology>
    </subcellularLocation>
</comment>
<dbReference type="RefSeq" id="XP_033392290.1">
    <property type="nucleotide sequence ID" value="XM_033545398.1"/>
</dbReference>
<evidence type="ECO:0000256" key="3">
    <source>
        <dbReference type="ARBA" id="ARBA00022989"/>
    </source>
</evidence>
<dbReference type="AlphaFoldDB" id="A0A6A6AX77"/>
<feature type="non-terminal residue" evidence="7">
    <location>
        <position position="1"/>
    </location>
</feature>
<feature type="region of interest" description="Disordered" evidence="5">
    <location>
        <begin position="307"/>
        <end position="339"/>
    </location>
</feature>
<evidence type="ECO:0000313" key="7">
    <source>
        <dbReference type="EMBL" id="KAF2136572.1"/>
    </source>
</evidence>
<organism evidence="7 8">
    <name type="scientific">Aplosporella prunicola CBS 121167</name>
    <dbReference type="NCBI Taxonomy" id="1176127"/>
    <lineage>
        <taxon>Eukaryota</taxon>
        <taxon>Fungi</taxon>
        <taxon>Dikarya</taxon>
        <taxon>Ascomycota</taxon>
        <taxon>Pezizomycotina</taxon>
        <taxon>Dothideomycetes</taxon>
        <taxon>Dothideomycetes incertae sedis</taxon>
        <taxon>Botryosphaeriales</taxon>
        <taxon>Aplosporellaceae</taxon>
        <taxon>Aplosporella</taxon>
    </lineage>
</organism>
<protein>
    <recommendedName>
        <fullName evidence="9">RTA1 domain protein</fullName>
    </recommendedName>
</protein>
<dbReference type="InterPro" id="IPR007568">
    <property type="entry name" value="RTA1"/>
</dbReference>
<dbReference type="Proteomes" id="UP000799438">
    <property type="component" value="Unassembled WGS sequence"/>
</dbReference>
<dbReference type="PANTHER" id="PTHR31465:SF15">
    <property type="entry name" value="LIPID TRANSPORTER ATNI-RELATED"/>
    <property type="match status" value="1"/>
</dbReference>
<keyword evidence="8" id="KW-1185">Reference proteome</keyword>
<evidence type="ECO:0000313" key="8">
    <source>
        <dbReference type="Proteomes" id="UP000799438"/>
    </source>
</evidence>
<dbReference type="GeneID" id="54302904"/>
<feature type="transmembrane region" description="Helical" evidence="6">
    <location>
        <begin position="208"/>
        <end position="228"/>
    </location>
</feature>
<reference evidence="7" key="1">
    <citation type="journal article" date="2020" name="Stud. Mycol.">
        <title>101 Dothideomycetes genomes: a test case for predicting lifestyles and emergence of pathogens.</title>
        <authorList>
            <person name="Haridas S."/>
            <person name="Albert R."/>
            <person name="Binder M."/>
            <person name="Bloem J."/>
            <person name="Labutti K."/>
            <person name="Salamov A."/>
            <person name="Andreopoulos B."/>
            <person name="Baker S."/>
            <person name="Barry K."/>
            <person name="Bills G."/>
            <person name="Bluhm B."/>
            <person name="Cannon C."/>
            <person name="Castanera R."/>
            <person name="Culley D."/>
            <person name="Daum C."/>
            <person name="Ezra D."/>
            <person name="Gonzalez J."/>
            <person name="Henrissat B."/>
            <person name="Kuo A."/>
            <person name="Liang C."/>
            <person name="Lipzen A."/>
            <person name="Lutzoni F."/>
            <person name="Magnuson J."/>
            <person name="Mondo S."/>
            <person name="Nolan M."/>
            <person name="Ohm R."/>
            <person name="Pangilinan J."/>
            <person name="Park H.-J."/>
            <person name="Ramirez L."/>
            <person name="Alfaro M."/>
            <person name="Sun H."/>
            <person name="Tritt A."/>
            <person name="Yoshinaga Y."/>
            <person name="Zwiers L.-H."/>
            <person name="Turgeon B."/>
            <person name="Goodwin S."/>
            <person name="Spatafora J."/>
            <person name="Crous P."/>
            <person name="Grigoriev I."/>
        </authorList>
    </citation>
    <scope>NUCLEOTIDE SEQUENCE</scope>
    <source>
        <strain evidence="7">CBS 121167</strain>
    </source>
</reference>
<evidence type="ECO:0000256" key="6">
    <source>
        <dbReference type="SAM" id="Phobius"/>
    </source>
</evidence>
<evidence type="ECO:0000256" key="4">
    <source>
        <dbReference type="ARBA" id="ARBA00023136"/>
    </source>
</evidence>
<evidence type="ECO:0000256" key="5">
    <source>
        <dbReference type="SAM" id="MobiDB-lite"/>
    </source>
</evidence>
<feature type="transmembrane region" description="Helical" evidence="6">
    <location>
        <begin position="69"/>
        <end position="90"/>
    </location>
</feature>
<accession>A0A6A6AX77</accession>
<evidence type="ECO:0000256" key="1">
    <source>
        <dbReference type="ARBA" id="ARBA00004141"/>
    </source>
</evidence>
<dbReference type="EMBL" id="ML995517">
    <property type="protein sequence ID" value="KAF2136572.1"/>
    <property type="molecule type" value="Genomic_DNA"/>
</dbReference>
<dbReference type="GO" id="GO:0016020">
    <property type="term" value="C:membrane"/>
    <property type="evidence" value="ECO:0007669"/>
    <property type="project" value="UniProtKB-SubCell"/>
</dbReference>
<gene>
    <name evidence="7" type="ORF">K452DRAFT_343030</name>
</gene>
<feature type="transmembrane region" description="Helical" evidence="6">
    <location>
        <begin position="110"/>
        <end position="130"/>
    </location>
</feature>
<keyword evidence="4 6" id="KW-0472">Membrane</keyword>
<dbReference type="PANTHER" id="PTHR31465">
    <property type="entry name" value="PROTEIN RTA1-RELATED"/>
    <property type="match status" value="1"/>
</dbReference>
<name>A0A6A6AX77_9PEZI</name>